<evidence type="ECO:0000256" key="1">
    <source>
        <dbReference type="SAM" id="MobiDB-lite"/>
    </source>
</evidence>
<evidence type="ECO:0000313" key="3">
    <source>
        <dbReference type="Proteomes" id="UP000678499"/>
    </source>
</evidence>
<organism evidence="2">
    <name type="scientific">Notodromas monacha</name>
    <dbReference type="NCBI Taxonomy" id="399045"/>
    <lineage>
        <taxon>Eukaryota</taxon>
        <taxon>Metazoa</taxon>
        <taxon>Ecdysozoa</taxon>
        <taxon>Arthropoda</taxon>
        <taxon>Crustacea</taxon>
        <taxon>Oligostraca</taxon>
        <taxon>Ostracoda</taxon>
        <taxon>Podocopa</taxon>
        <taxon>Podocopida</taxon>
        <taxon>Cypridocopina</taxon>
        <taxon>Cypridoidea</taxon>
        <taxon>Cyprididae</taxon>
        <taxon>Notodromas</taxon>
    </lineage>
</organism>
<gene>
    <name evidence="2" type="ORF">NMOB1V02_LOCUS6652</name>
</gene>
<protein>
    <submittedName>
        <fullName evidence="2">Uncharacterized protein</fullName>
    </submittedName>
</protein>
<reference evidence="2" key="1">
    <citation type="submission" date="2020-11" db="EMBL/GenBank/DDBJ databases">
        <authorList>
            <person name="Tran Van P."/>
        </authorList>
    </citation>
    <scope>NUCLEOTIDE SEQUENCE</scope>
</reference>
<evidence type="ECO:0000313" key="2">
    <source>
        <dbReference type="EMBL" id="CAD7278963.1"/>
    </source>
</evidence>
<dbReference type="AlphaFoldDB" id="A0A7R9BRR1"/>
<name>A0A7R9BRR1_9CRUS</name>
<dbReference type="EMBL" id="OA883460">
    <property type="protein sequence ID" value="CAD7278963.1"/>
    <property type="molecule type" value="Genomic_DNA"/>
</dbReference>
<proteinExistence type="predicted"/>
<sequence length="931" mass="104452">MTAMQFGRSFLDSVSATTWDKFSSQKNVAATSSFIRSSLNRAARCNAVPAGAHAIGSADSIFDIGADDSNVHRKHGYSRASRENRDMGEKGWQELPLNEDQYLEMHTDDSGTGNKNSLVTVRNITGCGGVGTVIHSADPRKKSNDVQSSRKVKKTPALPTVFDEDSEKQAEELSKLVSNKIQDVSRVKSFTPHSLDAFVQSKISVDNLLIRLYGLQSKISDVKVQLIAGISDDTNQRAGVLPCGMINASSKFLARIIQSEKRRLRMLRQINNKKVSLHLRPEFFDRKSVNAVVTFICTGNIRISEALYRRFLNACHLLKIISNIPLEYLLNLKSKVNICLTPVEVQMLRHRRRCEKKTSLNIYPRKIADCLWSGWIEDCTAVIGFRRVFFCDSCVEIFYEFNFALSVRNPFAPLNFRVEFSPPEQISDTKKAKRFNFVKIMVGRKRRCVKNRAVLEQCSEVLRKLVADAVDYARKNCRLAPVIKFNSRLLNADCVIAAIHFLSSGQAIIAKSLKDDFLLTMERLGICVNIPDNIGKNVTNVDLLERSKDLNASSDSMSNMQSDVTYVPPNHLRPFKKIECSTRMTRSAISSSKYQERQKSFAGDERKLDEVRHNGCPDLTVPVDRNELVQQWVVTLPDETEDLEEDAHLFSQLGNTDLKNTEGDKLLLPRRESSSSGVQAVAISKFKKPVDYLQTTKAAQVLPEKESGSHAIAEILSLDEAEKEKANRTASPFLQDEEAFFAFDTFACIEEISSTDIGNRRSSIGVCSSEEFLKRRNRGQISWLEFDAVMTPTGTADGNTFNAASTSKDDAKQKAFFRELFACHHASRMQKLAQTNTDASFFSFLEAFNVEKTLWTAVPTECTSSENFQFFCDSREKLFNRVNKCATMRGFHSAASANIDGFQNISDLAPYVSNVRIVGVVIARSSVKTFQ</sequence>
<accession>A0A7R9BRR1</accession>
<dbReference type="EMBL" id="CAJPEX010001423">
    <property type="protein sequence ID" value="CAG0919115.1"/>
    <property type="molecule type" value="Genomic_DNA"/>
</dbReference>
<dbReference type="Proteomes" id="UP000678499">
    <property type="component" value="Unassembled WGS sequence"/>
</dbReference>
<keyword evidence="3" id="KW-1185">Reference proteome</keyword>
<feature type="non-terminal residue" evidence="2">
    <location>
        <position position="931"/>
    </location>
</feature>
<feature type="region of interest" description="Disordered" evidence="1">
    <location>
        <begin position="135"/>
        <end position="157"/>
    </location>
</feature>